<comment type="caution">
    <text evidence="2">The sequence shown here is derived from an EMBL/GenBank/DDBJ whole genome shotgun (WGS) entry which is preliminary data.</text>
</comment>
<accession>A0A2T1GL60</accession>
<sequence length="80" mass="9198">MSFDYIVFLLPSIPFFLAMYILIRKGDIKYVAVGLAVAIFLTLQQMVVWEMGMSKALYRIDSNLFKIQLEAIKNGGKIKY</sequence>
<proteinExistence type="predicted"/>
<evidence type="ECO:0000256" key="1">
    <source>
        <dbReference type="SAM" id="Phobius"/>
    </source>
</evidence>
<dbReference type="Proteomes" id="UP000238937">
    <property type="component" value="Unassembled WGS sequence"/>
</dbReference>
<feature type="transmembrane region" description="Helical" evidence="1">
    <location>
        <begin position="6"/>
        <end position="23"/>
    </location>
</feature>
<dbReference type="AlphaFoldDB" id="A0A2T1GL60"/>
<keyword evidence="1" id="KW-0812">Transmembrane</keyword>
<gene>
    <name evidence="2" type="ORF">C7B77_04350</name>
</gene>
<organism evidence="2 3">
    <name type="scientific">Chamaesiphon polymorphus CCALA 037</name>
    <dbReference type="NCBI Taxonomy" id="2107692"/>
    <lineage>
        <taxon>Bacteria</taxon>
        <taxon>Bacillati</taxon>
        <taxon>Cyanobacteriota</taxon>
        <taxon>Cyanophyceae</taxon>
        <taxon>Gomontiellales</taxon>
        <taxon>Chamaesiphonaceae</taxon>
        <taxon>Chamaesiphon</taxon>
    </lineage>
</organism>
<keyword evidence="1" id="KW-1133">Transmembrane helix</keyword>
<name>A0A2T1GL60_9CYAN</name>
<reference evidence="2 3" key="1">
    <citation type="submission" date="2018-03" db="EMBL/GenBank/DDBJ databases">
        <title>The ancient ancestry and fast evolution of plastids.</title>
        <authorList>
            <person name="Moore K.R."/>
            <person name="Magnabosco C."/>
            <person name="Momper L."/>
            <person name="Gold D.A."/>
            <person name="Bosak T."/>
            <person name="Fournier G.P."/>
        </authorList>
    </citation>
    <scope>NUCLEOTIDE SEQUENCE [LARGE SCALE GENOMIC DNA]</scope>
    <source>
        <strain evidence="2 3">CCALA 037</strain>
    </source>
</reference>
<feature type="transmembrane region" description="Helical" evidence="1">
    <location>
        <begin position="30"/>
        <end position="49"/>
    </location>
</feature>
<keyword evidence="1" id="KW-0472">Membrane</keyword>
<evidence type="ECO:0000313" key="3">
    <source>
        <dbReference type="Proteomes" id="UP000238937"/>
    </source>
</evidence>
<dbReference type="EMBL" id="PVWO01000031">
    <property type="protein sequence ID" value="PSB58556.1"/>
    <property type="molecule type" value="Genomic_DNA"/>
</dbReference>
<dbReference type="RefSeq" id="WP_106300679.1">
    <property type="nucleotide sequence ID" value="NZ_PVWO01000031.1"/>
</dbReference>
<protein>
    <submittedName>
        <fullName evidence="2">Uncharacterized protein</fullName>
    </submittedName>
</protein>
<evidence type="ECO:0000313" key="2">
    <source>
        <dbReference type="EMBL" id="PSB58556.1"/>
    </source>
</evidence>
<keyword evidence="3" id="KW-1185">Reference proteome</keyword>